<dbReference type="Pfam" id="PF00018">
    <property type="entry name" value="SH3_1"/>
    <property type="match status" value="1"/>
</dbReference>
<feature type="region of interest" description="Disordered" evidence="3">
    <location>
        <begin position="90"/>
        <end position="121"/>
    </location>
</feature>
<evidence type="ECO:0000256" key="2">
    <source>
        <dbReference type="PROSITE-ProRule" id="PRU00192"/>
    </source>
</evidence>
<evidence type="ECO:0000313" key="6">
    <source>
        <dbReference type="Proteomes" id="UP000269721"/>
    </source>
</evidence>
<gene>
    <name evidence="5" type="ORF">BDK51DRAFT_38776</name>
</gene>
<dbReference type="OrthoDB" id="8783038at2759"/>
<name>A0A4P9W5A9_9FUNG</name>
<keyword evidence="1 2" id="KW-0728">SH3 domain</keyword>
<organism evidence="5 6">
    <name type="scientific">Blyttiomyces helicus</name>
    <dbReference type="NCBI Taxonomy" id="388810"/>
    <lineage>
        <taxon>Eukaryota</taxon>
        <taxon>Fungi</taxon>
        <taxon>Fungi incertae sedis</taxon>
        <taxon>Chytridiomycota</taxon>
        <taxon>Chytridiomycota incertae sedis</taxon>
        <taxon>Chytridiomycetes</taxon>
        <taxon>Chytridiomycetes incertae sedis</taxon>
        <taxon>Blyttiomyces</taxon>
    </lineage>
</organism>
<proteinExistence type="predicted"/>
<evidence type="ECO:0000259" key="4">
    <source>
        <dbReference type="PROSITE" id="PS50002"/>
    </source>
</evidence>
<reference evidence="6" key="1">
    <citation type="journal article" date="2018" name="Nat. Microbiol.">
        <title>Leveraging single-cell genomics to expand the fungal tree of life.</title>
        <authorList>
            <person name="Ahrendt S.R."/>
            <person name="Quandt C.A."/>
            <person name="Ciobanu D."/>
            <person name="Clum A."/>
            <person name="Salamov A."/>
            <person name="Andreopoulos B."/>
            <person name="Cheng J.F."/>
            <person name="Woyke T."/>
            <person name="Pelin A."/>
            <person name="Henrissat B."/>
            <person name="Reynolds N.K."/>
            <person name="Benny G.L."/>
            <person name="Smith M.E."/>
            <person name="James T.Y."/>
            <person name="Grigoriev I.V."/>
        </authorList>
    </citation>
    <scope>NUCLEOTIDE SEQUENCE [LARGE SCALE GENOMIC DNA]</scope>
</reference>
<protein>
    <recommendedName>
        <fullName evidence="4">SH3 domain-containing protein</fullName>
    </recommendedName>
</protein>
<feature type="compositionally biased region" description="Low complexity" evidence="3">
    <location>
        <begin position="1"/>
        <end position="14"/>
    </location>
</feature>
<dbReference type="InterPro" id="IPR001452">
    <property type="entry name" value="SH3_domain"/>
</dbReference>
<keyword evidence="6" id="KW-1185">Reference proteome</keyword>
<accession>A0A4P9W5A9</accession>
<dbReference type="Gene3D" id="2.30.30.40">
    <property type="entry name" value="SH3 Domains"/>
    <property type="match status" value="1"/>
</dbReference>
<dbReference type="AlphaFoldDB" id="A0A4P9W5A9"/>
<dbReference type="SUPFAM" id="SSF50044">
    <property type="entry name" value="SH3-domain"/>
    <property type="match status" value="1"/>
</dbReference>
<dbReference type="InterPro" id="IPR036028">
    <property type="entry name" value="SH3-like_dom_sf"/>
</dbReference>
<feature type="region of interest" description="Disordered" evidence="3">
    <location>
        <begin position="1"/>
        <end position="26"/>
    </location>
</feature>
<dbReference type="EMBL" id="KZ997317">
    <property type="protein sequence ID" value="RKO87579.1"/>
    <property type="molecule type" value="Genomic_DNA"/>
</dbReference>
<dbReference type="Proteomes" id="UP000269721">
    <property type="component" value="Unassembled WGS sequence"/>
</dbReference>
<evidence type="ECO:0000256" key="3">
    <source>
        <dbReference type="SAM" id="MobiDB-lite"/>
    </source>
</evidence>
<feature type="domain" description="SH3" evidence="4">
    <location>
        <begin position="23"/>
        <end position="85"/>
    </location>
</feature>
<dbReference type="PROSITE" id="PS50002">
    <property type="entry name" value="SH3"/>
    <property type="match status" value="1"/>
</dbReference>
<evidence type="ECO:0000313" key="5">
    <source>
        <dbReference type="EMBL" id="RKO87579.1"/>
    </source>
</evidence>
<dbReference type="SMART" id="SM00326">
    <property type="entry name" value="SH3"/>
    <property type="match status" value="1"/>
</dbReference>
<sequence length="129" mass="13385">MSSHRASISSFSHSTPPPTRELPPGSFAHVLYDYAPAPSAEEEIAVAEGDLVEIVSSDDGSGWTLVAHGPAKGLVPTSYIESFEPPIAVHPPPADIVPSPEKGDAAVAAEEGGKQSGEGRLQTVGFVHF</sequence>
<dbReference type="PRINTS" id="PR00452">
    <property type="entry name" value="SH3DOMAIN"/>
</dbReference>
<evidence type="ECO:0000256" key="1">
    <source>
        <dbReference type="ARBA" id="ARBA00022443"/>
    </source>
</evidence>